<protein>
    <recommendedName>
        <fullName evidence="12">ATP synthase subunit b</fullName>
    </recommendedName>
    <alternativeName>
        <fullName evidence="12">ATP synthase F(0) sector subunit b</fullName>
    </alternativeName>
    <alternativeName>
        <fullName evidence="12">ATPase subunit I</fullName>
    </alternativeName>
    <alternativeName>
        <fullName evidence="12">F-type ATPase subunit b</fullName>
        <shortName evidence="12">F-ATPase subunit b</shortName>
    </alternativeName>
</protein>
<dbReference type="HOGENOM" id="CLU_079215_8_1_3"/>
<comment type="similarity">
    <text evidence="12 13">Belongs to the ATPase B chain family.</text>
</comment>
<evidence type="ECO:0000256" key="2">
    <source>
        <dbReference type="ARBA" id="ARBA00022547"/>
    </source>
</evidence>
<feature type="coiled-coil region" evidence="14">
    <location>
        <begin position="46"/>
        <end position="94"/>
    </location>
</feature>
<name>K9YGS3_CYASC</name>
<dbReference type="NCBIfam" id="NF005606">
    <property type="entry name" value="PRK07352.1"/>
    <property type="match status" value="1"/>
</dbReference>
<dbReference type="GO" id="GO:0045259">
    <property type="term" value="C:proton-transporting ATP synthase complex"/>
    <property type="evidence" value="ECO:0007669"/>
    <property type="project" value="UniProtKB-KW"/>
</dbReference>
<accession>K9YGS3</accession>
<dbReference type="eggNOG" id="COG0711">
    <property type="taxonomic scope" value="Bacteria"/>
</dbReference>
<keyword evidence="5 12" id="KW-1133">Transmembrane helix</keyword>
<dbReference type="GO" id="GO:0012505">
    <property type="term" value="C:endomembrane system"/>
    <property type="evidence" value="ECO:0007669"/>
    <property type="project" value="UniProtKB-SubCell"/>
</dbReference>
<evidence type="ECO:0000313" key="16">
    <source>
        <dbReference type="Proteomes" id="UP000010483"/>
    </source>
</evidence>
<keyword evidence="16" id="KW-1185">Reference proteome</keyword>
<dbReference type="Gene3D" id="1.20.5.620">
    <property type="entry name" value="F1F0 ATP synthase subunit B, membrane domain"/>
    <property type="match status" value="1"/>
</dbReference>
<dbReference type="HAMAP" id="MF_01398">
    <property type="entry name" value="ATP_synth_b_bprime"/>
    <property type="match status" value="1"/>
</dbReference>
<keyword evidence="14" id="KW-0175">Coiled coil</keyword>
<evidence type="ECO:0000256" key="10">
    <source>
        <dbReference type="ARBA" id="ARBA00025198"/>
    </source>
</evidence>
<evidence type="ECO:0000313" key="15">
    <source>
        <dbReference type="EMBL" id="AFZ46064.1"/>
    </source>
</evidence>
<evidence type="ECO:0000256" key="3">
    <source>
        <dbReference type="ARBA" id="ARBA00022692"/>
    </source>
</evidence>
<keyword evidence="6 12" id="KW-0406">Ion transport</keyword>
<evidence type="ECO:0000256" key="1">
    <source>
        <dbReference type="ARBA" id="ARBA00022448"/>
    </source>
</evidence>
<dbReference type="AlphaFoldDB" id="K9YGS3"/>
<evidence type="ECO:0000256" key="8">
    <source>
        <dbReference type="ARBA" id="ARBA00023136"/>
    </source>
</evidence>
<organism evidence="15 16">
    <name type="scientific">Cyanobacterium stanieri (strain ATCC 29140 / PCC 7202)</name>
    <dbReference type="NCBI Taxonomy" id="292563"/>
    <lineage>
        <taxon>Bacteria</taxon>
        <taxon>Bacillati</taxon>
        <taxon>Cyanobacteriota</taxon>
        <taxon>Cyanophyceae</taxon>
        <taxon>Oscillatoriophycideae</taxon>
        <taxon>Chroococcales</taxon>
        <taxon>Geminocystaceae</taxon>
        <taxon>Cyanobacterium</taxon>
    </lineage>
</organism>
<comment type="function">
    <text evidence="10 12">F(1)F(0) ATP synthase produces ATP from ADP in the presence of a proton or sodium gradient. F-type ATPases consist of two structural domains, F(1) containing the extramembraneous catalytic core and F(0) containing the membrane proton channel, linked together by a central stalk and a peripheral stalk. During catalysis, ATP synthesis in the catalytic domain of F(1) is coupled via a rotary mechanism of the central stalk subunits to proton translocation.</text>
</comment>
<comment type="subcellular location">
    <subcellularLocation>
        <location evidence="12">Cellular thylakoid membrane</location>
        <topology evidence="12">Single-pass membrane protein</topology>
    </subcellularLocation>
    <subcellularLocation>
        <location evidence="11">Endomembrane system</location>
        <topology evidence="11">Single-pass membrane protein</topology>
    </subcellularLocation>
</comment>
<dbReference type="InterPro" id="IPR005864">
    <property type="entry name" value="ATP_synth_F0_bsu_bac"/>
</dbReference>
<comment type="subunit">
    <text evidence="12">F-type ATPases have 2 components, F(1) - the catalytic core - and F(0) - the membrane proton channel. F(1) has five subunits: alpha(3), beta(3), gamma(1), delta(1), epsilon(1). F(0) has four main subunits: a(1), b(1), b'(1) and c(10-14). The alpha and beta chains form an alternating ring which encloses part of the gamma chain. F(1) is attached to F(0) by a central stalk formed by the gamma and epsilon chains, while a peripheral stalk is formed by the delta, b and b' chains.</text>
</comment>
<gene>
    <name evidence="12" type="primary">atpF</name>
    <name evidence="15" type="ordered locus">Cyast_0081</name>
</gene>
<dbReference type="Pfam" id="PF00430">
    <property type="entry name" value="ATP-synt_B"/>
    <property type="match status" value="1"/>
</dbReference>
<evidence type="ECO:0000256" key="9">
    <source>
        <dbReference type="ARBA" id="ARBA00023310"/>
    </source>
</evidence>
<evidence type="ECO:0000256" key="13">
    <source>
        <dbReference type="RuleBase" id="RU003848"/>
    </source>
</evidence>
<keyword evidence="8 12" id="KW-0472">Membrane</keyword>
<evidence type="ECO:0000256" key="14">
    <source>
        <dbReference type="SAM" id="Coils"/>
    </source>
</evidence>
<dbReference type="InterPro" id="IPR002146">
    <property type="entry name" value="ATP_synth_b/b'su_bac/chlpt"/>
</dbReference>
<keyword evidence="1 12" id="KW-0813">Transport</keyword>
<evidence type="ECO:0000256" key="6">
    <source>
        <dbReference type="ARBA" id="ARBA00023065"/>
    </source>
</evidence>
<keyword evidence="4 12" id="KW-0375">Hydrogen ion transport</keyword>
<keyword evidence="2 12" id="KW-0138">CF(0)</keyword>
<dbReference type="PANTHER" id="PTHR34264">
    <property type="entry name" value="ATP SYNTHASE SUBUNIT B, CHLOROPLASTIC"/>
    <property type="match status" value="1"/>
</dbReference>
<dbReference type="Proteomes" id="UP000010483">
    <property type="component" value="Chromosome"/>
</dbReference>
<evidence type="ECO:0000256" key="4">
    <source>
        <dbReference type="ARBA" id="ARBA00022781"/>
    </source>
</evidence>
<proteinExistence type="inferred from homology"/>
<dbReference type="NCBIfam" id="TIGR01144">
    <property type="entry name" value="ATP_synt_b"/>
    <property type="match status" value="1"/>
</dbReference>
<evidence type="ECO:0000256" key="11">
    <source>
        <dbReference type="ARBA" id="ARBA00037847"/>
    </source>
</evidence>
<comment type="function">
    <text evidence="12">Component of the F(0) channel, it forms part of the peripheral stalk, linking F(1) to F(0).</text>
</comment>
<dbReference type="GO" id="GO:0046933">
    <property type="term" value="F:proton-transporting ATP synthase activity, rotational mechanism"/>
    <property type="evidence" value="ECO:0007669"/>
    <property type="project" value="UniProtKB-UniRule"/>
</dbReference>
<evidence type="ECO:0000256" key="5">
    <source>
        <dbReference type="ARBA" id="ARBA00022989"/>
    </source>
</evidence>
<dbReference type="SUPFAM" id="SSF81573">
    <property type="entry name" value="F1F0 ATP synthase subunit B, membrane domain"/>
    <property type="match status" value="1"/>
</dbReference>
<keyword evidence="7 12" id="KW-0793">Thylakoid</keyword>
<reference evidence="16" key="1">
    <citation type="journal article" date="2013" name="Proc. Natl. Acad. Sci. U.S.A.">
        <title>Improving the coverage of the cyanobacterial phylum using diversity-driven genome sequencing.</title>
        <authorList>
            <person name="Shih P.M."/>
            <person name="Wu D."/>
            <person name="Latifi A."/>
            <person name="Axen S.D."/>
            <person name="Fewer D.P."/>
            <person name="Talla E."/>
            <person name="Calteau A."/>
            <person name="Cai F."/>
            <person name="Tandeau de Marsac N."/>
            <person name="Rippka R."/>
            <person name="Herdman M."/>
            <person name="Sivonen K."/>
            <person name="Coursin T."/>
            <person name="Laurent T."/>
            <person name="Goodwin L."/>
            <person name="Nolan M."/>
            <person name="Davenport K.W."/>
            <person name="Han C.S."/>
            <person name="Rubin E.M."/>
            <person name="Eisen J.A."/>
            <person name="Woyke T."/>
            <person name="Gugger M."/>
            <person name="Kerfeld C.A."/>
        </authorList>
    </citation>
    <scope>NUCLEOTIDE SEQUENCE [LARGE SCALE GENOMIC DNA]</scope>
    <source>
        <strain evidence="16">ATCC 29140 / PCC 7202</strain>
    </source>
</reference>
<evidence type="ECO:0000256" key="12">
    <source>
        <dbReference type="HAMAP-Rule" id="MF_01398"/>
    </source>
</evidence>
<keyword evidence="3 12" id="KW-0812">Transmembrane</keyword>
<dbReference type="STRING" id="292563.Cyast_0081"/>
<evidence type="ECO:0000256" key="7">
    <source>
        <dbReference type="ARBA" id="ARBA00023078"/>
    </source>
</evidence>
<dbReference type="PANTHER" id="PTHR34264:SF3">
    <property type="entry name" value="ATP SYNTHASE SUBUNIT B, CHLOROPLASTIC"/>
    <property type="match status" value="1"/>
</dbReference>
<keyword evidence="9 12" id="KW-0066">ATP synthesis</keyword>
<dbReference type="GO" id="GO:0031676">
    <property type="term" value="C:plasma membrane-derived thylakoid membrane"/>
    <property type="evidence" value="ECO:0007669"/>
    <property type="project" value="UniProtKB-SubCell"/>
</dbReference>
<dbReference type="InterPro" id="IPR028987">
    <property type="entry name" value="ATP_synth_B-like_membr_sf"/>
</dbReference>
<dbReference type="KEGG" id="csn:Cyast_0081"/>
<feature type="transmembrane region" description="Helical" evidence="12">
    <location>
        <begin position="27"/>
        <end position="46"/>
    </location>
</feature>
<dbReference type="EMBL" id="CP003940">
    <property type="protein sequence ID" value="AFZ46064.1"/>
    <property type="molecule type" value="Genomic_DNA"/>
</dbReference>
<sequence length="174" mass="18878">MLTLFYLATESAEGGFGLSSDILGSNLINLIIVIGLLVVYGGKFVGNLLTERRNKIAQEIEEAEQQAADAAKALAEGQKNLNEAQERAKKIVSDAQTTAGKVREEILAQGQKDIERMKATAVQELDSERAKVVNELKRTIAVLALEKAEQQLKETLTDEVQGKIISRAVEQLGG</sequence>
<dbReference type="CDD" id="cd06503">
    <property type="entry name" value="ATP-synt_Fo_b"/>
    <property type="match status" value="1"/>
</dbReference>